<dbReference type="EMBL" id="JAFIQS010000007">
    <property type="protein sequence ID" value="KAG5167142.1"/>
    <property type="molecule type" value="Genomic_DNA"/>
</dbReference>
<comment type="caution">
    <text evidence="2">The sequence shown here is derived from an EMBL/GenBank/DDBJ whole genome shotgun (WGS) entry which is preliminary data.</text>
</comment>
<name>A0A8H7XUK4_PSICU</name>
<feature type="region of interest" description="Disordered" evidence="1">
    <location>
        <begin position="1"/>
        <end position="124"/>
    </location>
</feature>
<reference evidence="2" key="1">
    <citation type="submission" date="2021-02" db="EMBL/GenBank/DDBJ databases">
        <title>Psilocybe cubensis genome.</title>
        <authorList>
            <person name="Mckernan K.J."/>
            <person name="Crawford S."/>
            <person name="Trippe A."/>
            <person name="Kane L.T."/>
            <person name="Mclaughlin S."/>
        </authorList>
    </citation>
    <scope>NUCLEOTIDE SEQUENCE [LARGE SCALE GENOMIC DNA]</scope>
    <source>
        <strain evidence="2">MGC-MH-2018</strain>
    </source>
</reference>
<evidence type="ECO:0000313" key="2">
    <source>
        <dbReference type="EMBL" id="KAG5167142.1"/>
    </source>
</evidence>
<dbReference type="OrthoDB" id="2532734at2759"/>
<evidence type="ECO:0000256" key="1">
    <source>
        <dbReference type="SAM" id="MobiDB-lite"/>
    </source>
</evidence>
<accession>A0A8H7XUK4</accession>
<protein>
    <submittedName>
        <fullName evidence="2">Uncharacterized protein</fullName>
    </submittedName>
</protein>
<feature type="compositionally biased region" description="Polar residues" evidence="1">
    <location>
        <begin position="1"/>
        <end position="33"/>
    </location>
</feature>
<sequence>MSNIVQNVKSKLSGSHSSGDQNTTQPTAQNNEVKGNAGKESSEPTFSILPHPAKTNDPADLQPPGGLRHNGPMDAFNTPGPFIPKEDMKNNLPAPLSREELHAKQASLRAEEAPGHGTQQGNIL</sequence>
<gene>
    <name evidence="2" type="ORF">JR316_007481</name>
</gene>
<feature type="compositionally biased region" description="Basic and acidic residues" evidence="1">
    <location>
        <begin position="97"/>
        <end position="114"/>
    </location>
</feature>
<dbReference type="AlphaFoldDB" id="A0A8H7XUK4"/>
<organism evidence="2">
    <name type="scientific">Psilocybe cubensis</name>
    <name type="common">Psychedelic mushroom</name>
    <name type="synonym">Stropharia cubensis</name>
    <dbReference type="NCBI Taxonomy" id="181762"/>
    <lineage>
        <taxon>Eukaryota</taxon>
        <taxon>Fungi</taxon>
        <taxon>Dikarya</taxon>
        <taxon>Basidiomycota</taxon>
        <taxon>Agaricomycotina</taxon>
        <taxon>Agaricomycetes</taxon>
        <taxon>Agaricomycetidae</taxon>
        <taxon>Agaricales</taxon>
        <taxon>Agaricineae</taxon>
        <taxon>Strophariaceae</taxon>
        <taxon>Psilocybe</taxon>
    </lineage>
</organism>
<proteinExistence type="predicted"/>